<evidence type="ECO:0000313" key="2">
    <source>
        <dbReference type="EMBL" id="KAK0595319.1"/>
    </source>
</evidence>
<feature type="compositionally biased region" description="Basic and acidic residues" evidence="1">
    <location>
        <begin position="168"/>
        <end position="196"/>
    </location>
</feature>
<name>A0AA39STX8_ACESA</name>
<evidence type="ECO:0000313" key="3">
    <source>
        <dbReference type="Proteomes" id="UP001168877"/>
    </source>
</evidence>
<comment type="caution">
    <text evidence="2">The sequence shown here is derived from an EMBL/GenBank/DDBJ whole genome shotgun (WGS) entry which is preliminary data.</text>
</comment>
<reference evidence="2" key="1">
    <citation type="journal article" date="2022" name="Plant J.">
        <title>Strategies of tolerance reflected in two North American maple genomes.</title>
        <authorList>
            <person name="McEvoy S.L."/>
            <person name="Sezen U.U."/>
            <person name="Trouern-Trend A."/>
            <person name="McMahon S.M."/>
            <person name="Schaberg P.G."/>
            <person name="Yang J."/>
            <person name="Wegrzyn J.L."/>
            <person name="Swenson N.G."/>
        </authorList>
    </citation>
    <scope>NUCLEOTIDE SEQUENCE</scope>
    <source>
        <strain evidence="2">NS2018</strain>
    </source>
</reference>
<evidence type="ECO:0000256" key="1">
    <source>
        <dbReference type="SAM" id="MobiDB-lite"/>
    </source>
</evidence>
<gene>
    <name evidence="2" type="ORF">LWI29_005616</name>
</gene>
<sequence>MNPLLPIPECAANPEQVEVSSDKKKKGFIWGFPTSNKRWKNNWFFVGGAWGRDVPARARHNLSAGRVPKHFTSPDSWSKAIPTLLDDEISHLAAIAVLPLDEGGRSFLLDEEKMITQRIFPRLPTRLPRMCDFETVYDLQAWAAKISEAASKRHAAGLAKKGIASPDSGDHSDGEDVGDGPREGVESGELPLHREVAGSTHSRKGKEKVGASGVPAEEVTAAVPPLNERTNEPDVPVSALPRLAPPPAATDEPNTSSTGRLGPASQLGPSTQMGAPVSASCSSVAREAPPVGSTEAGEGSHYVSLSDFSATEMCSYLLHHNVYIGEGWEHMKDKSCNSIRNHNRACSSPNTKIRKHTNTKIHTYASFRT</sequence>
<keyword evidence="3" id="KW-1185">Reference proteome</keyword>
<dbReference type="EMBL" id="JAUESC010000004">
    <property type="protein sequence ID" value="KAK0595319.1"/>
    <property type="molecule type" value="Genomic_DNA"/>
</dbReference>
<feature type="region of interest" description="Disordered" evidence="1">
    <location>
        <begin position="160"/>
        <end position="299"/>
    </location>
</feature>
<reference evidence="2" key="2">
    <citation type="submission" date="2023-06" db="EMBL/GenBank/DDBJ databases">
        <authorList>
            <person name="Swenson N.G."/>
            <person name="Wegrzyn J.L."/>
            <person name="Mcevoy S.L."/>
        </authorList>
    </citation>
    <scope>NUCLEOTIDE SEQUENCE</scope>
    <source>
        <strain evidence="2">NS2018</strain>
        <tissue evidence="2">Leaf</tissue>
    </source>
</reference>
<dbReference type="Proteomes" id="UP001168877">
    <property type="component" value="Unassembled WGS sequence"/>
</dbReference>
<protein>
    <submittedName>
        <fullName evidence="2">Uncharacterized protein</fullName>
    </submittedName>
</protein>
<organism evidence="2 3">
    <name type="scientific">Acer saccharum</name>
    <name type="common">Sugar maple</name>
    <dbReference type="NCBI Taxonomy" id="4024"/>
    <lineage>
        <taxon>Eukaryota</taxon>
        <taxon>Viridiplantae</taxon>
        <taxon>Streptophyta</taxon>
        <taxon>Embryophyta</taxon>
        <taxon>Tracheophyta</taxon>
        <taxon>Spermatophyta</taxon>
        <taxon>Magnoliopsida</taxon>
        <taxon>eudicotyledons</taxon>
        <taxon>Gunneridae</taxon>
        <taxon>Pentapetalae</taxon>
        <taxon>rosids</taxon>
        <taxon>malvids</taxon>
        <taxon>Sapindales</taxon>
        <taxon>Sapindaceae</taxon>
        <taxon>Hippocastanoideae</taxon>
        <taxon>Acereae</taxon>
        <taxon>Acer</taxon>
    </lineage>
</organism>
<dbReference type="AlphaFoldDB" id="A0AA39STX8"/>
<proteinExistence type="predicted"/>
<feature type="compositionally biased region" description="Polar residues" evidence="1">
    <location>
        <begin position="267"/>
        <end position="283"/>
    </location>
</feature>
<accession>A0AA39STX8</accession>